<dbReference type="PROSITE" id="PS01298">
    <property type="entry name" value="DAPB"/>
    <property type="match status" value="1"/>
</dbReference>
<comment type="caution">
    <text evidence="13">Lacks conserved residue(s) required for the propagation of feature annotation.</text>
</comment>
<evidence type="ECO:0000256" key="7">
    <source>
        <dbReference type="ARBA" id="ARBA00023027"/>
    </source>
</evidence>
<evidence type="ECO:0000256" key="1">
    <source>
        <dbReference type="ARBA" id="ARBA00006642"/>
    </source>
</evidence>
<keyword evidence="2 13" id="KW-0963">Cytoplasm</keyword>
<feature type="active site" description="Proton donor/acceptor" evidence="13">
    <location>
        <position position="154"/>
    </location>
</feature>
<accession>A0A1E3VUX2</accession>
<evidence type="ECO:0000256" key="6">
    <source>
        <dbReference type="ARBA" id="ARBA00023002"/>
    </source>
</evidence>
<keyword evidence="8 13" id="KW-0457">Lysine biosynthesis</keyword>
<evidence type="ECO:0000256" key="4">
    <source>
        <dbReference type="ARBA" id="ARBA00022857"/>
    </source>
</evidence>
<dbReference type="SUPFAM" id="SSF55347">
    <property type="entry name" value="Glyceraldehyde-3-phosphate dehydrogenase-like, C-terminal domain"/>
    <property type="match status" value="1"/>
</dbReference>
<dbReference type="OrthoDB" id="9790352at2"/>
<feature type="binding site" evidence="13">
    <location>
        <position position="51"/>
    </location>
    <ligand>
        <name>NAD(+)</name>
        <dbReference type="ChEBI" id="CHEBI:57540"/>
    </ligand>
</feature>
<comment type="subcellular location">
    <subcellularLocation>
        <location evidence="13">Cytoplasm</location>
    </subcellularLocation>
</comment>
<gene>
    <name evidence="13" type="primary">dapB</name>
    <name evidence="16" type="ORF">AUC69_12055</name>
</gene>
<comment type="caution">
    <text evidence="13">Was originally thought to be a dihydrodipicolinate reductase (DHDPR), catalyzing the conversion of dihydrodipicolinate to tetrahydrodipicolinate. However, it was shown in E.coli that the substrate of the enzymatic reaction is not dihydrodipicolinate (DHDP) but in fact (2S,4S)-4-hydroxy-2,3,4,5-tetrahydrodipicolinic acid (HTPA), the product released by the DapA-catalyzed reaction.</text>
</comment>
<evidence type="ECO:0000256" key="5">
    <source>
        <dbReference type="ARBA" id="ARBA00022915"/>
    </source>
</evidence>
<dbReference type="PIRSF" id="PIRSF000161">
    <property type="entry name" value="DHPR"/>
    <property type="match status" value="1"/>
</dbReference>
<feature type="active site" description="Proton donor" evidence="13">
    <location>
        <position position="158"/>
    </location>
</feature>
<dbReference type="PANTHER" id="PTHR20836:SF0">
    <property type="entry name" value="4-HYDROXY-TETRAHYDRODIPICOLINATE REDUCTASE 1, CHLOROPLASTIC-RELATED"/>
    <property type="match status" value="1"/>
</dbReference>
<keyword evidence="3 13" id="KW-0028">Amino-acid biosynthesis</keyword>
<keyword evidence="5 13" id="KW-0220">Diaminopimelate biosynthesis</keyword>
<evidence type="ECO:0000259" key="15">
    <source>
        <dbReference type="Pfam" id="PF05173"/>
    </source>
</evidence>
<keyword evidence="4 13" id="KW-0521">NADP</keyword>
<dbReference type="InterPro" id="IPR022664">
    <property type="entry name" value="DapB_N_CS"/>
</dbReference>
<evidence type="ECO:0000256" key="9">
    <source>
        <dbReference type="ARBA" id="ARBA00037922"/>
    </source>
</evidence>
<feature type="domain" description="Dihydrodipicolinate reductase C-terminal" evidence="15">
    <location>
        <begin position="127"/>
        <end position="262"/>
    </location>
</feature>
<organism evidence="16 17">
    <name type="scientific">Methyloceanibacter superfactus</name>
    <dbReference type="NCBI Taxonomy" id="1774969"/>
    <lineage>
        <taxon>Bacteria</taxon>
        <taxon>Pseudomonadati</taxon>
        <taxon>Pseudomonadota</taxon>
        <taxon>Alphaproteobacteria</taxon>
        <taxon>Hyphomicrobiales</taxon>
        <taxon>Hyphomicrobiaceae</taxon>
        <taxon>Methyloceanibacter</taxon>
    </lineage>
</organism>
<feature type="domain" description="Dihydrodipicolinate reductase N-terminal" evidence="14">
    <location>
        <begin position="1"/>
        <end position="124"/>
    </location>
</feature>
<dbReference type="NCBIfam" id="TIGR00036">
    <property type="entry name" value="dapB"/>
    <property type="match status" value="1"/>
</dbReference>
<evidence type="ECO:0000256" key="10">
    <source>
        <dbReference type="ARBA" id="ARBA00038983"/>
    </source>
</evidence>
<dbReference type="Pfam" id="PF01113">
    <property type="entry name" value="DapB_N"/>
    <property type="match status" value="1"/>
</dbReference>
<evidence type="ECO:0000256" key="8">
    <source>
        <dbReference type="ARBA" id="ARBA00023154"/>
    </source>
</evidence>
<sequence length="269" mass="27617">MRIAVLGAAGRMGQALTRTLAETPGCTVAGGLEAEGSPAIGQDIGTLAGLDPLGVAITDDALHLFAHADGVLDFTSPAATVAFAGLAAQARIVHVIGTTGFSEDDLIKLEAAARHAVIVKAGNMSMGVNLLAALTARVAATLGPEFDIEILEMHHRHKRDAPSGTSLMLGAAAAKGREVSLAEHSVRTRDGETGPRRTGDIGFAALRGGDVVGEHRVIFAGRERIELAHIASDRGIFARGAVTAALWGRGKSPGLYSMADVLGLQVLGL</sequence>
<dbReference type="GO" id="GO:0008839">
    <property type="term" value="F:4-hydroxy-tetrahydrodipicolinate reductase"/>
    <property type="evidence" value="ECO:0007669"/>
    <property type="project" value="UniProtKB-UniRule"/>
</dbReference>
<comment type="pathway">
    <text evidence="9 13">Amino-acid biosynthesis; L-lysine biosynthesis via DAP pathway; (S)-tetrahydrodipicolinate from L-aspartate: step 4/4.</text>
</comment>
<name>A0A1E3VUX2_9HYPH</name>
<keyword evidence="17" id="KW-1185">Reference proteome</keyword>
<dbReference type="AlphaFoldDB" id="A0A1E3VUX2"/>
<dbReference type="GO" id="GO:0019877">
    <property type="term" value="P:diaminopimelate biosynthetic process"/>
    <property type="evidence" value="ECO:0007669"/>
    <property type="project" value="UniProtKB-UniRule"/>
</dbReference>
<dbReference type="UniPathway" id="UPA00034">
    <property type="reaction ID" value="UER00018"/>
</dbReference>
<evidence type="ECO:0000256" key="2">
    <source>
        <dbReference type="ARBA" id="ARBA00022490"/>
    </source>
</evidence>
<dbReference type="InterPro" id="IPR036291">
    <property type="entry name" value="NAD(P)-bd_dom_sf"/>
</dbReference>
<protein>
    <recommendedName>
        <fullName evidence="10 13">4-hydroxy-tetrahydrodipicolinate reductase</fullName>
        <shortName evidence="13">HTPA reductase</shortName>
        <ecNumber evidence="10 13">1.17.1.8</ecNumber>
    </recommendedName>
</protein>
<dbReference type="EMBL" id="LPWF01000026">
    <property type="protein sequence ID" value="ODR97350.1"/>
    <property type="molecule type" value="Genomic_DNA"/>
</dbReference>
<feature type="binding site" evidence="13">
    <location>
        <begin position="97"/>
        <end position="99"/>
    </location>
    <ligand>
        <name>NAD(+)</name>
        <dbReference type="ChEBI" id="CHEBI:57540"/>
    </ligand>
</feature>
<dbReference type="Gene3D" id="3.40.50.720">
    <property type="entry name" value="NAD(P)-binding Rossmann-like Domain"/>
    <property type="match status" value="1"/>
</dbReference>
<dbReference type="InterPro" id="IPR023940">
    <property type="entry name" value="DHDPR_bac"/>
</dbReference>
<dbReference type="FunFam" id="3.30.360.10:FF:000004">
    <property type="entry name" value="4-hydroxy-tetrahydrodipicolinate reductase"/>
    <property type="match status" value="1"/>
</dbReference>
<feature type="binding site" evidence="13">
    <location>
        <begin position="7"/>
        <end position="12"/>
    </location>
    <ligand>
        <name>NAD(+)</name>
        <dbReference type="ChEBI" id="CHEBI:57540"/>
    </ligand>
</feature>
<feature type="binding site" evidence="13">
    <location>
        <begin position="164"/>
        <end position="165"/>
    </location>
    <ligand>
        <name>(S)-2,3,4,5-tetrahydrodipicolinate</name>
        <dbReference type="ChEBI" id="CHEBI:16845"/>
    </ligand>
</feature>
<dbReference type="STRING" id="1774969.AUC69_12055"/>
<feature type="binding site" evidence="13">
    <location>
        <begin position="121"/>
        <end position="124"/>
    </location>
    <ligand>
        <name>NAD(+)</name>
        <dbReference type="ChEBI" id="CHEBI:57540"/>
    </ligand>
</feature>
<comment type="subunit">
    <text evidence="13">Homotetramer.</text>
</comment>
<dbReference type="InterPro" id="IPR000846">
    <property type="entry name" value="DapB_N"/>
</dbReference>
<dbReference type="PANTHER" id="PTHR20836">
    <property type="entry name" value="DIHYDRODIPICOLINATE REDUCTASE"/>
    <property type="match status" value="1"/>
</dbReference>
<comment type="function">
    <text evidence="13">Catalyzes the conversion of 4-hydroxy-tetrahydrodipicolinate (HTPA) to tetrahydrodipicolinate.</text>
</comment>
<evidence type="ECO:0000256" key="3">
    <source>
        <dbReference type="ARBA" id="ARBA00022605"/>
    </source>
</evidence>
<dbReference type="CDD" id="cd02274">
    <property type="entry name" value="DHDPR_N"/>
    <property type="match status" value="1"/>
</dbReference>
<dbReference type="Proteomes" id="UP000094472">
    <property type="component" value="Unassembled WGS sequence"/>
</dbReference>
<comment type="catalytic activity">
    <reaction evidence="11 13">
        <text>(S)-2,3,4,5-tetrahydrodipicolinate + NADP(+) + H2O = (2S,4S)-4-hydroxy-2,3,4,5-tetrahydrodipicolinate + NADPH + H(+)</text>
        <dbReference type="Rhea" id="RHEA:35331"/>
        <dbReference type="ChEBI" id="CHEBI:15377"/>
        <dbReference type="ChEBI" id="CHEBI:15378"/>
        <dbReference type="ChEBI" id="CHEBI:16845"/>
        <dbReference type="ChEBI" id="CHEBI:57783"/>
        <dbReference type="ChEBI" id="CHEBI:58349"/>
        <dbReference type="ChEBI" id="CHEBI:67139"/>
        <dbReference type="EC" id="1.17.1.8"/>
    </reaction>
</comment>
<proteinExistence type="inferred from homology"/>
<keyword evidence="7 13" id="KW-0520">NAD</keyword>
<dbReference type="HAMAP" id="MF_00102">
    <property type="entry name" value="DapB"/>
    <property type="match status" value="1"/>
</dbReference>
<dbReference type="GO" id="GO:0050661">
    <property type="term" value="F:NADP binding"/>
    <property type="evidence" value="ECO:0007669"/>
    <property type="project" value="UniProtKB-UniRule"/>
</dbReference>
<evidence type="ECO:0000313" key="16">
    <source>
        <dbReference type="EMBL" id="ODR97350.1"/>
    </source>
</evidence>
<comment type="catalytic activity">
    <reaction evidence="12 13">
        <text>(S)-2,3,4,5-tetrahydrodipicolinate + NAD(+) + H2O = (2S,4S)-4-hydroxy-2,3,4,5-tetrahydrodipicolinate + NADH + H(+)</text>
        <dbReference type="Rhea" id="RHEA:35323"/>
        <dbReference type="ChEBI" id="CHEBI:15377"/>
        <dbReference type="ChEBI" id="CHEBI:15378"/>
        <dbReference type="ChEBI" id="CHEBI:16845"/>
        <dbReference type="ChEBI" id="CHEBI:57540"/>
        <dbReference type="ChEBI" id="CHEBI:57945"/>
        <dbReference type="ChEBI" id="CHEBI:67139"/>
        <dbReference type="EC" id="1.17.1.8"/>
    </reaction>
</comment>
<feature type="binding site" evidence="13">
    <location>
        <position position="155"/>
    </location>
    <ligand>
        <name>(S)-2,3,4,5-tetrahydrodipicolinate</name>
        <dbReference type="ChEBI" id="CHEBI:16845"/>
    </ligand>
</feature>
<dbReference type="GO" id="GO:0005829">
    <property type="term" value="C:cytosol"/>
    <property type="evidence" value="ECO:0007669"/>
    <property type="project" value="TreeGrafter"/>
</dbReference>
<evidence type="ECO:0000256" key="12">
    <source>
        <dbReference type="ARBA" id="ARBA00049396"/>
    </source>
</evidence>
<evidence type="ECO:0000259" key="14">
    <source>
        <dbReference type="Pfam" id="PF01113"/>
    </source>
</evidence>
<dbReference type="InterPro" id="IPR022663">
    <property type="entry name" value="DapB_C"/>
</dbReference>
<dbReference type="EC" id="1.17.1.8" evidence="10 13"/>
<comment type="similarity">
    <text evidence="1 13">Belongs to the DapB family.</text>
</comment>
<dbReference type="Gene3D" id="3.30.360.10">
    <property type="entry name" value="Dihydrodipicolinate Reductase, domain 2"/>
    <property type="match status" value="1"/>
</dbReference>
<reference evidence="16 17" key="1">
    <citation type="journal article" date="2016" name="Environ. Microbiol.">
        <title>New Methyloceanibacter diversity from North Sea sediments includes methanotroph containing solely the soluble methane monooxygenase.</title>
        <authorList>
            <person name="Vekeman B."/>
            <person name="Kerckhof F.M."/>
            <person name="Cremers G."/>
            <person name="de Vos P."/>
            <person name="Vandamme P."/>
            <person name="Boon N."/>
            <person name="Op den Camp H.J."/>
            <person name="Heylen K."/>
        </authorList>
    </citation>
    <scope>NUCLEOTIDE SEQUENCE [LARGE SCALE GENOMIC DNA]</scope>
    <source>
        <strain evidence="16 17">R-67175</strain>
    </source>
</reference>
<dbReference type="GO" id="GO:0051287">
    <property type="term" value="F:NAD binding"/>
    <property type="evidence" value="ECO:0007669"/>
    <property type="project" value="UniProtKB-UniRule"/>
</dbReference>
<evidence type="ECO:0000313" key="17">
    <source>
        <dbReference type="Proteomes" id="UP000094472"/>
    </source>
</evidence>
<evidence type="ECO:0000256" key="13">
    <source>
        <dbReference type="HAMAP-Rule" id="MF_00102"/>
    </source>
</evidence>
<dbReference type="GO" id="GO:0009089">
    <property type="term" value="P:lysine biosynthetic process via diaminopimelate"/>
    <property type="evidence" value="ECO:0007669"/>
    <property type="project" value="UniProtKB-UniRule"/>
</dbReference>
<dbReference type="SUPFAM" id="SSF51735">
    <property type="entry name" value="NAD(P)-binding Rossmann-fold domains"/>
    <property type="match status" value="1"/>
</dbReference>
<dbReference type="GO" id="GO:0016726">
    <property type="term" value="F:oxidoreductase activity, acting on CH or CH2 groups, NAD or NADP as acceptor"/>
    <property type="evidence" value="ECO:0007669"/>
    <property type="project" value="UniProtKB-UniRule"/>
</dbReference>
<evidence type="ECO:0000256" key="11">
    <source>
        <dbReference type="ARBA" id="ARBA00049080"/>
    </source>
</evidence>
<comment type="caution">
    <text evidence="16">The sequence shown here is derived from an EMBL/GenBank/DDBJ whole genome shotgun (WGS) entry which is preliminary data.</text>
</comment>
<dbReference type="Pfam" id="PF05173">
    <property type="entry name" value="DapB_C"/>
    <property type="match status" value="1"/>
</dbReference>
<keyword evidence="6 13" id="KW-0560">Oxidoreductase</keyword>